<dbReference type="Gene3D" id="3.30.420.40">
    <property type="match status" value="2"/>
</dbReference>
<sequence>MIERPDAMQRVRLAHTEVLLAQLRSAGPLSRADLIRLTGLSRTTLFDIIGDLIARGVVVEREPALSGQRGRGRPSTTVSLNPSAGRIIGIDLGRVTITVIVATLGHDILARGSRPITLAAGPARRANAAIKLIDDLVQEHDIDLRALEAIGLGLPGLVAGRERPAGGRSPSVAAKQVSTRIQDRYGVAVVTDNNSRLAALAEGTWGATRDVRDAIYVRWSDGVGGGLIVDGRLARGANGAAGEIGHVSVDPDGDPCPCGGRGCLELLIRPSALIEQCARRGVTVADPADLVARALAGEPTVRDVVRHAATMLGRVLSGMVVQLDPGKVAIGGTLAHAGEVVLEPVRAAIAELAMPRHTRRLDVVPAQFGDEGGALGAVAAALRLNLSEPSPAFPG</sequence>
<dbReference type="PANTHER" id="PTHR18964">
    <property type="entry name" value="ROK (REPRESSOR, ORF, KINASE) FAMILY"/>
    <property type="match status" value="1"/>
</dbReference>
<dbReference type="Proteomes" id="UP001602287">
    <property type="component" value="Unassembled WGS sequence"/>
</dbReference>
<evidence type="ECO:0000256" key="1">
    <source>
        <dbReference type="ARBA" id="ARBA00006479"/>
    </source>
</evidence>
<comment type="caution">
    <text evidence="2">The sequence shown here is derived from an EMBL/GenBank/DDBJ whole genome shotgun (WGS) entry which is preliminary data.</text>
</comment>
<dbReference type="InterPro" id="IPR036388">
    <property type="entry name" value="WH-like_DNA-bd_sf"/>
</dbReference>
<gene>
    <name evidence="2" type="ORF">ACFY3B_10555</name>
</gene>
<accession>A0ABW6VQX0</accession>
<dbReference type="Gene3D" id="1.10.10.10">
    <property type="entry name" value="Winged helix-like DNA-binding domain superfamily/Winged helix DNA-binding domain"/>
    <property type="match status" value="1"/>
</dbReference>
<dbReference type="PANTHER" id="PTHR18964:SF149">
    <property type="entry name" value="BIFUNCTIONAL UDP-N-ACETYLGLUCOSAMINE 2-EPIMERASE_N-ACETYLMANNOSAMINE KINASE"/>
    <property type="match status" value="1"/>
</dbReference>
<comment type="similarity">
    <text evidence="1">Belongs to the ROK (NagC/XylR) family.</text>
</comment>
<dbReference type="Pfam" id="PF00480">
    <property type="entry name" value="ROK"/>
    <property type="match status" value="1"/>
</dbReference>
<dbReference type="RefSeq" id="WP_387219509.1">
    <property type="nucleotide sequence ID" value="NZ_JBIAZM010000003.1"/>
</dbReference>
<organism evidence="2 3">
    <name type="scientific">Micromonospora parva</name>
    <dbReference type="NCBI Taxonomy" id="1464048"/>
    <lineage>
        <taxon>Bacteria</taxon>
        <taxon>Bacillati</taxon>
        <taxon>Actinomycetota</taxon>
        <taxon>Actinomycetes</taxon>
        <taxon>Micromonosporales</taxon>
        <taxon>Micromonosporaceae</taxon>
        <taxon>Micromonospora</taxon>
    </lineage>
</organism>
<evidence type="ECO:0000313" key="2">
    <source>
        <dbReference type="EMBL" id="MFF5200035.1"/>
    </source>
</evidence>
<reference evidence="2 3" key="1">
    <citation type="submission" date="2024-10" db="EMBL/GenBank/DDBJ databases">
        <title>The Natural Products Discovery Center: Release of the First 8490 Sequenced Strains for Exploring Actinobacteria Biosynthetic Diversity.</title>
        <authorList>
            <person name="Kalkreuter E."/>
            <person name="Kautsar S.A."/>
            <person name="Yang D."/>
            <person name="Bader C.D."/>
            <person name="Teijaro C.N."/>
            <person name="Fluegel L."/>
            <person name="Davis C.M."/>
            <person name="Simpson J.R."/>
            <person name="Lauterbach L."/>
            <person name="Steele A.D."/>
            <person name="Gui C."/>
            <person name="Meng S."/>
            <person name="Li G."/>
            <person name="Viehrig K."/>
            <person name="Ye F."/>
            <person name="Su P."/>
            <person name="Kiefer A.F."/>
            <person name="Nichols A."/>
            <person name="Cepeda A.J."/>
            <person name="Yan W."/>
            <person name="Fan B."/>
            <person name="Jiang Y."/>
            <person name="Adhikari A."/>
            <person name="Zheng C.-J."/>
            <person name="Schuster L."/>
            <person name="Cowan T.M."/>
            <person name="Smanski M.J."/>
            <person name="Chevrette M.G."/>
            <person name="De Carvalho L.P.S."/>
            <person name="Shen B."/>
        </authorList>
    </citation>
    <scope>NUCLEOTIDE SEQUENCE [LARGE SCALE GENOMIC DNA]</scope>
    <source>
        <strain evidence="2 3">NPDC000140</strain>
    </source>
</reference>
<dbReference type="SUPFAM" id="SSF53067">
    <property type="entry name" value="Actin-like ATPase domain"/>
    <property type="match status" value="1"/>
</dbReference>
<protein>
    <submittedName>
        <fullName evidence="2">ROK family protein</fullName>
    </submittedName>
</protein>
<dbReference type="SUPFAM" id="SSF46785">
    <property type="entry name" value="Winged helix' DNA-binding domain"/>
    <property type="match status" value="1"/>
</dbReference>
<name>A0ABW6VQX0_9ACTN</name>
<proteinExistence type="inferred from homology"/>
<dbReference type="InterPro" id="IPR036390">
    <property type="entry name" value="WH_DNA-bd_sf"/>
</dbReference>
<keyword evidence="3" id="KW-1185">Reference proteome</keyword>
<evidence type="ECO:0000313" key="3">
    <source>
        <dbReference type="Proteomes" id="UP001602287"/>
    </source>
</evidence>
<dbReference type="EMBL" id="JBIAZM010000003">
    <property type="protein sequence ID" value="MFF5200035.1"/>
    <property type="molecule type" value="Genomic_DNA"/>
</dbReference>
<dbReference type="InterPro" id="IPR000600">
    <property type="entry name" value="ROK"/>
</dbReference>
<dbReference type="InterPro" id="IPR043129">
    <property type="entry name" value="ATPase_NBD"/>
</dbReference>